<dbReference type="InterPro" id="IPR046609">
    <property type="entry name" value="DUF6668"/>
</dbReference>
<dbReference type="RefSeq" id="WP_015654961.1">
    <property type="nucleotide sequence ID" value="NC_020504.1"/>
</dbReference>
<evidence type="ECO:0000313" key="2">
    <source>
        <dbReference type="EMBL" id="CCK24556.1"/>
    </source>
</evidence>
<dbReference type="Pfam" id="PF20373">
    <property type="entry name" value="DUF6668"/>
    <property type="match status" value="1"/>
</dbReference>
<feature type="compositionally biased region" description="Low complexity" evidence="1">
    <location>
        <begin position="14"/>
        <end position="25"/>
    </location>
</feature>
<proteinExistence type="predicted"/>
<keyword evidence="3" id="KW-1185">Reference proteome</keyword>
<gene>
    <name evidence="2" type="ORF">BN159_0177</name>
</gene>
<dbReference type="Proteomes" id="UP000008043">
    <property type="component" value="Chromosome"/>
</dbReference>
<evidence type="ECO:0000256" key="1">
    <source>
        <dbReference type="SAM" id="MobiDB-lite"/>
    </source>
</evidence>
<protein>
    <submittedName>
        <fullName evidence="2">Uncharacterized protein</fullName>
    </submittedName>
</protein>
<sequence>MPPGAHAWVRGPTSAQPPSAAANNARLQPRPAVDRQEHGTGPVAPPPRRSQGPVERTGGKSVGPNGSPVTAIGWVQAHGGAGVTSLARCLGGVDVGARWPQPLRGEPSRVLLVGRTSLAGLQAVSRQLDALRQGKAPQGLDLLGVVLVADVPGRLPLTLLRRVRVIKSAVTVHRVPWIPSWRVGEPASEPPRQLTSLAAVASGTDIPSRRRR</sequence>
<dbReference type="AlphaFoldDB" id="K4QSF4"/>
<dbReference type="eggNOG" id="ENOG5032SQM">
    <property type="taxonomic scope" value="Bacteria"/>
</dbReference>
<dbReference type="PATRIC" id="fig|1214101.3.peg.173"/>
<organism evidence="2 3">
    <name type="scientific">Streptomyces davaonensis (strain DSM 101723 / JCM 4913 / KCC S-0913 / 768)</name>
    <dbReference type="NCBI Taxonomy" id="1214101"/>
    <lineage>
        <taxon>Bacteria</taxon>
        <taxon>Bacillati</taxon>
        <taxon>Actinomycetota</taxon>
        <taxon>Actinomycetes</taxon>
        <taxon>Kitasatosporales</taxon>
        <taxon>Streptomycetaceae</taxon>
        <taxon>Streptomyces</taxon>
    </lineage>
</organism>
<dbReference type="HOGENOM" id="CLU_116620_0_0_11"/>
<name>K4QSF4_STRDJ</name>
<feature type="region of interest" description="Disordered" evidence="1">
    <location>
        <begin position="1"/>
        <end position="67"/>
    </location>
</feature>
<evidence type="ECO:0000313" key="3">
    <source>
        <dbReference type="Proteomes" id="UP000008043"/>
    </source>
</evidence>
<dbReference type="EMBL" id="HE971709">
    <property type="protein sequence ID" value="CCK24556.1"/>
    <property type="molecule type" value="Genomic_DNA"/>
</dbReference>
<dbReference type="STRING" id="1214101.BN159_0177"/>
<dbReference type="KEGG" id="sdv:BN159_0177"/>
<reference evidence="2 3" key="1">
    <citation type="journal article" date="2012" name="J. Bacteriol.">
        <title>Genome sequence of the bacterium Streptomyces davawensis JCM 4913 and heterologous production of the unique antibiotic roseoflavin.</title>
        <authorList>
            <person name="Jankowitsch F."/>
            <person name="Schwarz J."/>
            <person name="Ruckert C."/>
            <person name="Gust B."/>
            <person name="Szczepanowski R."/>
            <person name="Blom J."/>
            <person name="Pelzer S."/>
            <person name="Kalinowski J."/>
            <person name="Mack M."/>
        </authorList>
    </citation>
    <scope>NUCLEOTIDE SEQUENCE [LARGE SCALE GENOMIC DNA]</scope>
    <source>
        <strain evidence="3">DSM 101723 / JCM 4913 / KCC S-0913 / 768</strain>
    </source>
</reference>
<accession>K4QSF4</accession>